<dbReference type="EMBL" id="QOWE01000044">
    <property type="protein sequence ID" value="RCR65490.1"/>
    <property type="molecule type" value="Genomic_DNA"/>
</dbReference>
<dbReference type="SUPFAM" id="SSF48452">
    <property type="entry name" value="TPR-like"/>
    <property type="match status" value="1"/>
</dbReference>
<dbReference type="InterPro" id="IPR011990">
    <property type="entry name" value="TPR-like_helical_dom_sf"/>
</dbReference>
<evidence type="ECO:0000313" key="1">
    <source>
        <dbReference type="EMBL" id="RCR65490.1"/>
    </source>
</evidence>
<keyword evidence="2" id="KW-1185">Reference proteome</keyword>
<name>A0A368JCT5_9BACT</name>
<reference evidence="1 2" key="1">
    <citation type="submission" date="2018-07" db="EMBL/GenBank/DDBJ databases">
        <title>Genome analysis of Larkinella rosea.</title>
        <authorList>
            <person name="Zhou Z."/>
            <person name="Wang G."/>
        </authorList>
    </citation>
    <scope>NUCLEOTIDE SEQUENCE [LARGE SCALE GENOMIC DNA]</scope>
    <source>
        <strain evidence="2">zzj9</strain>
    </source>
</reference>
<comment type="caution">
    <text evidence="1">The sequence shown here is derived from an EMBL/GenBank/DDBJ whole genome shotgun (WGS) entry which is preliminary data.</text>
</comment>
<accession>A0A368JCT5</accession>
<proteinExistence type="predicted"/>
<dbReference type="Proteomes" id="UP000253383">
    <property type="component" value="Unassembled WGS sequence"/>
</dbReference>
<dbReference type="AlphaFoldDB" id="A0A368JCT5"/>
<protein>
    <recommendedName>
        <fullName evidence="3">Tetratricopeptide repeat protein</fullName>
    </recommendedName>
</protein>
<gene>
    <name evidence="1" type="ORF">DUE52_31580</name>
</gene>
<organism evidence="1 2">
    <name type="scientific">Larkinella punicea</name>
    <dbReference type="NCBI Taxonomy" id="2315727"/>
    <lineage>
        <taxon>Bacteria</taxon>
        <taxon>Pseudomonadati</taxon>
        <taxon>Bacteroidota</taxon>
        <taxon>Cytophagia</taxon>
        <taxon>Cytophagales</taxon>
        <taxon>Spirosomataceae</taxon>
        <taxon>Larkinella</taxon>
    </lineage>
</organism>
<dbReference type="RefSeq" id="WP_114410138.1">
    <property type="nucleotide sequence ID" value="NZ_QOWE01000044.1"/>
</dbReference>
<sequence length="261" mass="29513">MELSEEVLEQIGAYLSDRMTPAEKAGFENRMRNDESLRQEVATQREIKQGLSFLAQKQRFKTLHSDLEKRGLLKDEALKTETDESQPVETPIIALPTGRTELRTNWSYFSAAASVLLLAGLSWALFQNWSDKQALMAQNEKSFEIYFSPVPKPQPVIPIDPDRVAAPLESAQTRSDSVRLTEAIDALKQSDTRLAISQLTSISQGKPGHWSASAHWYLALAYLKAQQREEARKVAQQLADQNGHPYQEEARELIEHIQQNP</sequence>
<evidence type="ECO:0008006" key="3">
    <source>
        <dbReference type="Google" id="ProtNLM"/>
    </source>
</evidence>
<evidence type="ECO:0000313" key="2">
    <source>
        <dbReference type="Proteomes" id="UP000253383"/>
    </source>
</evidence>
<dbReference type="OrthoDB" id="959844at2"/>
<dbReference type="Gene3D" id="1.25.40.10">
    <property type="entry name" value="Tetratricopeptide repeat domain"/>
    <property type="match status" value="1"/>
</dbReference>